<evidence type="ECO:0000313" key="3">
    <source>
        <dbReference type="Proteomes" id="UP000616769"/>
    </source>
</evidence>
<organism evidence="2 3">
    <name type="scientific">Sarcoptes scabiei</name>
    <name type="common">Itch mite</name>
    <name type="synonym">Acarus scabiei</name>
    <dbReference type="NCBI Taxonomy" id="52283"/>
    <lineage>
        <taxon>Eukaryota</taxon>
        <taxon>Metazoa</taxon>
        <taxon>Ecdysozoa</taxon>
        <taxon>Arthropoda</taxon>
        <taxon>Chelicerata</taxon>
        <taxon>Arachnida</taxon>
        <taxon>Acari</taxon>
        <taxon>Acariformes</taxon>
        <taxon>Sarcoptiformes</taxon>
        <taxon>Astigmata</taxon>
        <taxon>Psoroptidia</taxon>
        <taxon>Sarcoptoidea</taxon>
        <taxon>Sarcoptidae</taxon>
        <taxon>Sarcoptinae</taxon>
        <taxon>Sarcoptes</taxon>
    </lineage>
</organism>
<dbReference type="OrthoDB" id="6515378at2759"/>
<feature type="region of interest" description="Disordered" evidence="1">
    <location>
        <begin position="155"/>
        <end position="258"/>
    </location>
</feature>
<evidence type="ECO:0000313" key="2">
    <source>
        <dbReference type="EMBL" id="KPM04118.1"/>
    </source>
</evidence>
<evidence type="ECO:0000256" key="1">
    <source>
        <dbReference type="SAM" id="MobiDB-lite"/>
    </source>
</evidence>
<accession>A0A131ZZ28</accession>
<dbReference type="VEuPathDB" id="VectorBase:SSCA010302"/>
<dbReference type="EMBL" id="JXLN01007453">
    <property type="protein sequence ID" value="KPM04118.1"/>
    <property type="molecule type" value="Genomic_DNA"/>
</dbReference>
<gene>
    <name evidence="2" type="ORF">QR98_0025580</name>
</gene>
<feature type="compositionally biased region" description="Low complexity" evidence="1">
    <location>
        <begin position="235"/>
        <end position="247"/>
    </location>
</feature>
<comment type="caution">
    <text evidence="2">The sequence shown here is derived from an EMBL/GenBank/DDBJ whole genome shotgun (WGS) entry which is preliminary data.</text>
</comment>
<reference evidence="2 3" key="1">
    <citation type="journal article" date="2015" name="Parasit. Vectors">
        <title>Draft genome of the scabies mite.</title>
        <authorList>
            <person name="Rider S.D.Jr."/>
            <person name="Morgan M.S."/>
            <person name="Arlian L.G."/>
        </authorList>
    </citation>
    <scope>NUCLEOTIDE SEQUENCE [LARGE SCALE GENOMIC DNA]</scope>
    <source>
        <strain evidence="2">Arlian Lab</strain>
    </source>
</reference>
<feature type="compositionally biased region" description="Polar residues" evidence="1">
    <location>
        <begin position="162"/>
        <end position="218"/>
    </location>
</feature>
<dbReference type="AlphaFoldDB" id="A0A131ZZ28"/>
<sequence length="456" mass="51361">MVRSYSSEVDSSSSNPRSFSSNDLANDRLKKLDCDELTANIESIASKNFAMKDLDPNKSEYLSKYKNFNEYVYLEGVGFQNKNHQLPLRIKNKARSWFFEVQHRNQLACNYRARSRNGTSAMNQEHQWDGNAIKDRDLQALALAQILLWKEKRSERIDRNRSSSAKPLSRTAKNSIQSAPASIQDPTLFENSNQKSTQSKLGSISSSKTNKITNGVNQSKVDKNNNKINVKQKKSNQSSVKKSQSISLGSQKTSVDNNEKNFPKKIWIKKTIIKPKDEKKIDLNGDLNDEVDGKNLENIAKNTSEDCNQPDSLVSNESTSMIQDETLNRIEVEKNQSTNLNESDRINSIDGESDSIIDKIKSNDITDQQTRLSSPESWQLTMEKGTINLLDEDDIDDEKGKNFDEISKKSSGDNIIKPIPINGNNLCISVYCSDETFLFFAPSLALTDDLYGPLSA</sequence>
<protein>
    <submittedName>
        <fullName evidence="2">Uncharacterized protein</fullName>
    </submittedName>
</protein>
<proteinExistence type="predicted"/>
<feature type="compositionally biased region" description="Low complexity" evidence="1">
    <location>
        <begin position="1"/>
        <end position="21"/>
    </location>
</feature>
<feature type="region of interest" description="Disordered" evidence="1">
    <location>
        <begin position="1"/>
        <end position="22"/>
    </location>
</feature>
<name>A0A131ZZ28_SARSC</name>
<dbReference type="Proteomes" id="UP000616769">
    <property type="component" value="Unassembled WGS sequence"/>
</dbReference>